<proteinExistence type="inferred from homology"/>
<evidence type="ECO:0000256" key="4">
    <source>
        <dbReference type="SAM" id="MobiDB-lite"/>
    </source>
</evidence>
<dbReference type="SUPFAM" id="SSF46785">
    <property type="entry name" value="Winged helix' DNA-binding domain"/>
    <property type="match status" value="1"/>
</dbReference>
<sequence>MFYSHEILSNSQYGVSTIWLVATVGKTANRRVTRKAIQEVNVPKACEKIIDPGAPLALRLQGNLLYGVSRVFAQQCHYVLSDAEKTQSDMLTFFRVMKTSELDPKAGKAKRHQITLQDDPAFDLKSILPKLDLFSTNKELAFLSSQSSTQSVSQLTPLTQGSLSSDGNNPFLPFDLPQSSHSAGSYRLPSDLGRNSPSIKPFNLHDAMPEFNPFGEEYIDPIAGVGLNFDADGNLVEVVGPEPELPPLPGSEAYNAQLLGQNIDMIGVHSRKSGDVLGGDNVIIMGEDALPDAEPFPKRPVAKKPKNSLTLSSDSTLSDQAAAPARRGRPRKVVQMVDRTDRISRQEFRAWSENYLDNMDATRKKPRAATKPQARKNALNFLFNNGLSNIGILQDVTGIAHPLAKDFSGAALEARLQGKHPIDDEKGERGRIRSFVEAFEDEEDENRRVRQKMDEENELGRGLVDDLGLLILGDESMPEIGMDAAPGLKDYHSSTMMPWSRPPSVIPGSSIRGPGSAQKTHPAPSPLIARGSAIKSIERYSDLPAFGHGSDNFAQLHSQDSSLDAEDMNVYGGNDTQGSTQGLDISALEFYGYATDKAQAEGHARPHDRRNRQWVDFEELANPAVHDKRTAAQAFMHVLSLATKDVIAVEQDGIANQQPFGALRIGFTPPEQADDMTDELA</sequence>
<feature type="domain" description="Rad21/Rec8-like protein N-terminal" evidence="6">
    <location>
        <begin position="1"/>
        <end position="111"/>
    </location>
</feature>
<dbReference type="Gene3D" id="1.10.10.580">
    <property type="entry name" value="Structural maintenance of chromosome 1. Chain E"/>
    <property type="match status" value="1"/>
</dbReference>
<evidence type="ECO:0000259" key="5">
    <source>
        <dbReference type="Pfam" id="PF04824"/>
    </source>
</evidence>
<dbReference type="CDD" id="cd21790">
    <property type="entry name" value="Rad21_Rec8_M_ScRec8p-like"/>
    <property type="match status" value="1"/>
</dbReference>
<keyword evidence="3" id="KW-0539">Nucleus</keyword>
<evidence type="ECO:0000256" key="2">
    <source>
        <dbReference type="ARBA" id="ARBA00009870"/>
    </source>
</evidence>
<evidence type="ECO:0000313" key="8">
    <source>
        <dbReference type="Proteomes" id="UP001498476"/>
    </source>
</evidence>
<dbReference type="PANTHER" id="PTHR12585">
    <property type="entry name" value="SCC1 / RAD21 FAMILY MEMBER"/>
    <property type="match status" value="1"/>
</dbReference>
<feature type="compositionally biased region" description="Low complexity" evidence="4">
    <location>
        <begin position="308"/>
        <end position="325"/>
    </location>
</feature>
<dbReference type="Proteomes" id="UP001498476">
    <property type="component" value="Unassembled WGS sequence"/>
</dbReference>
<protein>
    <submittedName>
        <fullName evidence="7">R8 protein</fullName>
    </submittedName>
</protein>
<dbReference type="CDD" id="cd21789">
    <property type="entry name" value="Rad21_Rec8_M_SpRec8p-like"/>
    <property type="match status" value="1"/>
</dbReference>
<feature type="domain" description="Rad21/Rec8-like protein C-terminal eukaryotic" evidence="5">
    <location>
        <begin position="624"/>
        <end position="652"/>
    </location>
</feature>
<comment type="subcellular location">
    <subcellularLocation>
        <location evidence="1">Nucleus</location>
    </subcellularLocation>
</comment>
<evidence type="ECO:0000313" key="7">
    <source>
        <dbReference type="EMBL" id="KAK7415224.1"/>
    </source>
</evidence>
<organism evidence="7 8">
    <name type="scientific">Neonectria punicea</name>
    <dbReference type="NCBI Taxonomy" id="979145"/>
    <lineage>
        <taxon>Eukaryota</taxon>
        <taxon>Fungi</taxon>
        <taxon>Dikarya</taxon>
        <taxon>Ascomycota</taxon>
        <taxon>Pezizomycotina</taxon>
        <taxon>Sordariomycetes</taxon>
        <taxon>Hypocreomycetidae</taxon>
        <taxon>Hypocreales</taxon>
        <taxon>Nectriaceae</taxon>
        <taxon>Neonectria</taxon>
    </lineage>
</organism>
<comment type="caution">
    <text evidence="7">The sequence shown here is derived from an EMBL/GenBank/DDBJ whole genome shotgun (WGS) entry which is preliminary data.</text>
</comment>
<comment type="similarity">
    <text evidence="2">Belongs to the rad21 family.</text>
</comment>
<dbReference type="EMBL" id="JAZAVJ010000087">
    <property type="protein sequence ID" value="KAK7415224.1"/>
    <property type="molecule type" value="Genomic_DNA"/>
</dbReference>
<keyword evidence="8" id="KW-1185">Reference proteome</keyword>
<dbReference type="PANTHER" id="PTHR12585:SF70">
    <property type="entry name" value="RAD21_REC8 N TERMINAL DOMAIN PROTEIN (AFU_ORTHOLOGUE AFUA_6G02900)"/>
    <property type="match status" value="1"/>
</dbReference>
<dbReference type="InterPro" id="IPR006909">
    <property type="entry name" value="Rad21/Rec8_C_eu"/>
</dbReference>
<dbReference type="Pfam" id="PF04824">
    <property type="entry name" value="Rad21_Rec8"/>
    <property type="match status" value="1"/>
</dbReference>
<evidence type="ECO:0000259" key="6">
    <source>
        <dbReference type="Pfam" id="PF04825"/>
    </source>
</evidence>
<gene>
    <name evidence="7" type="primary">rec8</name>
    <name evidence="7" type="ORF">QQX98_006072</name>
</gene>
<dbReference type="InterPro" id="IPR039781">
    <property type="entry name" value="Rad21/Rec8-like"/>
</dbReference>
<dbReference type="InterPro" id="IPR023093">
    <property type="entry name" value="ScpA-like_C"/>
</dbReference>
<accession>A0ABR1H287</accession>
<evidence type="ECO:0000256" key="1">
    <source>
        <dbReference type="ARBA" id="ARBA00004123"/>
    </source>
</evidence>
<reference evidence="7 8" key="1">
    <citation type="journal article" date="2025" name="Microbiol. Resour. Announc.">
        <title>Draft genome sequences for Neonectria magnoliae and Neonectria punicea, canker pathogens of Liriodendron tulipifera and Acer saccharum in West Virginia.</title>
        <authorList>
            <person name="Petronek H.M."/>
            <person name="Kasson M.T."/>
            <person name="Metheny A.M."/>
            <person name="Stauder C.M."/>
            <person name="Lovett B."/>
            <person name="Lynch S.C."/>
            <person name="Garnas J.R."/>
            <person name="Kasson L.R."/>
            <person name="Stajich J.E."/>
        </authorList>
    </citation>
    <scope>NUCLEOTIDE SEQUENCE [LARGE SCALE GENOMIC DNA]</scope>
    <source>
        <strain evidence="7 8">NRRL 64653</strain>
    </source>
</reference>
<evidence type="ECO:0000256" key="3">
    <source>
        <dbReference type="ARBA" id="ARBA00023242"/>
    </source>
</evidence>
<dbReference type="InterPro" id="IPR006910">
    <property type="entry name" value="Rad21_Rec8_N"/>
</dbReference>
<dbReference type="InterPro" id="IPR036390">
    <property type="entry name" value="WH_DNA-bd_sf"/>
</dbReference>
<feature type="region of interest" description="Disordered" evidence="4">
    <location>
        <begin position="153"/>
        <end position="176"/>
    </location>
</feature>
<feature type="region of interest" description="Disordered" evidence="4">
    <location>
        <begin position="293"/>
        <end position="332"/>
    </location>
</feature>
<name>A0ABR1H287_9HYPO</name>
<dbReference type="Pfam" id="PF04825">
    <property type="entry name" value="Rad21_Rec8_N"/>
    <property type="match status" value="1"/>
</dbReference>